<dbReference type="SUPFAM" id="SSF55103">
    <property type="entry name" value="FAD-linked oxidases, C-terminal domain"/>
    <property type="match status" value="1"/>
</dbReference>
<dbReference type="Proteomes" id="UP000186601">
    <property type="component" value="Unassembled WGS sequence"/>
</dbReference>
<dbReference type="SUPFAM" id="SSF56176">
    <property type="entry name" value="FAD-binding/transporter-associated domain-like"/>
    <property type="match status" value="2"/>
</dbReference>
<evidence type="ECO:0000256" key="3">
    <source>
        <dbReference type="ARBA" id="ARBA00022630"/>
    </source>
</evidence>
<dbReference type="Gene3D" id="3.30.465.10">
    <property type="match status" value="1"/>
</dbReference>
<dbReference type="Pfam" id="PF08031">
    <property type="entry name" value="BBE"/>
    <property type="match status" value="1"/>
</dbReference>
<feature type="region of interest" description="Disordered" evidence="6">
    <location>
        <begin position="61"/>
        <end position="137"/>
    </location>
</feature>
<dbReference type="InterPro" id="IPR036318">
    <property type="entry name" value="FAD-bd_PCMH-like_sf"/>
</dbReference>
<protein>
    <recommendedName>
        <fullName evidence="7">FAD-binding PCMH-type domain-containing protein</fullName>
    </recommendedName>
</protein>
<dbReference type="Gene3D" id="3.40.462.20">
    <property type="match status" value="1"/>
</dbReference>
<feature type="compositionally biased region" description="Basic and acidic residues" evidence="6">
    <location>
        <begin position="163"/>
        <end position="175"/>
    </location>
</feature>
<comment type="similarity">
    <text evidence="2">Belongs to the oxygen-dependent FAD-linked oxidoreductase family.</text>
</comment>
<dbReference type="InterPro" id="IPR016169">
    <property type="entry name" value="FAD-bd_PCMH_sub2"/>
</dbReference>
<dbReference type="OrthoDB" id="9996127at2759"/>
<dbReference type="STRING" id="98765.A0A2R6NGN0"/>
<accession>A0A2R6NGN0</accession>
<dbReference type="InterPro" id="IPR012951">
    <property type="entry name" value="BBE"/>
</dbReference>
<dbReference type="PROSITE" id="PS51387">
    <property type="entry name" value="FAD_PCMH"/>
    <property type="match status" value="1"/>
</dbReference>
<keyword evidence="9" id="KW-1185">Reference proteome</keyword>
<feature type="domain" description="FAD-binding PCMH-type" evidence="7">
    <location>
        <begin position="282"/>
        <end position="476"/>
    </location>
</feature>
<evidence type="ECO:0000313" key="8">
    <source>
        <dbReference type="EMBL" id="PSR71544.1"/>
    </source>
</evidence>
<sequence length="741" mass="80490">MVVSPLDAEDVSKVVKFCLKHNLSPSVKAGGYGIAGWSVAGDVIIDMSLIRHVDIEPPIPEEEGGCRWTPLKDMPPPGSKGKGKASEVKRKLEVVAIADPPQKEATSMKRRRDDRGDSSTPIEKVPAYGPTDDESRSRVYDAASYAVGAFFRGPPLPLVPGETPREPPRNKRRIDSPVPENSTDVVHHLPLLESKQLSSESSAGGGSTSGSAFGFSTERTLSTETAVTTPTDTPLDSADNALASVAESNITPTAATEPFGYMSSGPPASRPPMYTGSEPFAYMSSASTVLTPSNIPSSWRPPAAVSWTGPSINPSAQGSSSAMLSFMPSLPSMPGTFALPQSHVGNVAPARPVYDHAYVTFGAGMRQKEVDTFTAENPLEGISSASGLREEGLVPYHIPTSAHPVGSSVMILSGFGFLSRLYGLSIDNVVEIEMVLADGRIVIVNKDDDPDLWWAVRGAGPAFGIATRYKAKAFPVPVCFAGNLIYRFHRATAPSLIKHFRDCIKGAPRELYANVLLTAGPADKDSLVVIQMCYLGPKEEGMEYLKAISSWDGERCLLNEVNEKSFLYQQDSVAQVLRGKPGRQWFLRSSLIHSLPDEVIHKTVIQFSNTPIGCTWIFELSGGAIADFEDTCLPKEQREAIWTVAALHQWDMGIDDPRCITTAEEWMQEIIAPVSVGGPYPVFLGRHEPPSRTMACYGKNWERLAALKRKYDPDCLFRNNFWPLDKDGKPVEPLYNEPPSP</sequence>
<comment type="cofactor">
    <cofactor evidence="1">
        <name>FAD</name>
        <dbReference type="ChEBI" id="CHEBI:57692"/>
    </cofactor>
</comment>
<keyword evidence="4" id="KW-0274">FAD</keyword>
<organism evidence="8 9">
    <name type="scientific">Hermanssonia centrifuga</name>
    <dbReference type="NCBI Taxonomy" id="98765"/>
    <lineage>
        <taxon>Eukaryota</taxon>
        <taxon>Fungi</taxon>
        <taxon>Dikarya</taxon>
        <taxon>Basidiomycota</taxon>
        <taxon>Agaricomycotina</taxon>
        <taxon>Agaricomycetes</taxon>
        <taxon>Polyporales</taxon>
        <taxon>Meruliaceae</taxon>
        <taxon>Hermanssonia</taxon>
    </lineage>
</organism>
<feature type="compositionally biased region" description="Basic and acidic residues" evidence="6">
    <location>
        <begin position="84"/>
        <end position="93"/>
    </location>
</feature>
<evidence type="ECO:0000259" key="7">
    <source>
        <dbReference type="PROSITE" id="PS51387"/>
    </source>
</evidence>
<evidence type="ECO:0000256" key="6">
    <source>
        <dbReference type="SAM" id="MobiDB-lite"/>
    </source>
</evidence>
<dbReference type="Gene3D" id="3.30.43.10">
    <property type="entry name" value="Uridine Diphospho-n-acetylenolpyruvylglucosamine Reductase, domain 2"/>
    <property type="match status" value="1"/>
</dbReference>
<evidence type="ECO:0000256" key="2">
    <source>
        <dbReference type="ARBA" id="ARBA00005466"/>
    </source>
</evidence>
<reference evidence="8 9" key="1">
    <citation type="submission" date="2018-02" db="EMBL/GenBank/DDBJ databases">
        <title>Genome sequence of the basidiomycete white-rot fungus Phlebia centrifuga.</title>
        <authorList>
            <person name="Granchi Z."/>
            <person name="Peng M."/>
            <person name="de Vries R.P."/>
            <person name="Hilden K."/>
            <person name="Makela M.R."/>
            <person name="Grigoriev I."/>
            <person name="Riley R."/>
        </authorList>
    </citation>
    <scope>NUCLEOTIDE SEQUENCE [LARGE SCALE GENOMIC DNA]</scope>
    <source>
        <strain evidence="8 9">FBCC195</strain>
    </source>
</reference>
<dbReference type="PANTHER" id="PTHR42973">
    <property type="entry name" value="BINDING OXIDOREDUCTASE, PUTATIVE (AFU_ORTHOLOGUE AFUA_1G17690)-RELATED"/>
    <property type="match status" value="1"/>
</dbReference>
<evidence type="ECO:0000256" key="4">
    <source>
        <dbReference type="ARBA" id="ARBA00022827"/>
    </source>
</evidence>
<evidence type="ECO:0000313" key="9">
    <source>
        <dbReference type="Proteomes" id="UP000186601"/>
    </source>
</evidence>
<dbReference type="GO" id="GO:0016491">
    <property type="term" value="F:oxidoreductase activity"/>
    <property type="evidence" value="ECO:0007669"/>
    <property type="project" value="UniProtKB-KW"/>
</dbReference>
<dbReference type="PANTHER" id="PTHR42973:SF39">
    <property type="entry name" value="FAD-BINDING PCMH-TYPE DOMAIN-CONTAINING PROTEIN"/>
    <property type="match status" value="1"/>
</dbReference>
<feature type="region of interest" description="Disordered" evidence="6">
    <location>
        <begin position="151"/>
        <end position="183"/>
    </location>
</feature>
<name>A0A2R6NGN0_9APHY</name>
<dbReference type="GO" id="GO:0071949">
    <property type="term" value="F:FAD binding"/>
    <property type="evidence" value="ECO:0007669"/>
    <property type="project" value="InterPro"/>
</dbReference>
<keyword evidence="3" id="KW-0285">Flavoprotein</keyword>
<gene>
    <name evidence="8" type="ORF">PHLCEN_2v12595</name>
</gene>
<keyword evidence="5" id="KW-0560">Oxidoreductase</keyword>
<dbReference type="AlphaFoldDB" id="A0A2R6NGN0"/>
<evidence type="ECO:0000256" key="1">
    <source>
        <dbReference type="ARBA" id="ARBA00001974"/>
    </source>
</evidence>
<comment type="caution">
    <text evidence="8">The sequence shown here is derived from an EMBL/GenBank/DDBJ whole genome shotgun (WGS) entry which is preliminary data.</text>
</comment>
<dbReference type="InterPro" id="IPR016164">
    <property type="entry name" value="FAD-linked_Oxase-like_C"/>
</dbReference>
<dbReference type="EMBL" id="MLYV02001272">
    <property type="protein sequence ID" value="PSR71544.1"/>
    <property type="molecule type" value="Genomic_DNA"/>
</dbReference>
<dbReference type="InterPro" id="IPR016167">
    <property type="entry name" value="FAD-bd_PCMH_sub1"/>
</dbReference>
<dbReference type="InterPro" id="IPR016166">
    <property type="entry name" value="FAD-bd_PCMH"/>
</dbReference>
<dbReference type="InterPro" id="IPR050416">
    <property type="entry name" value="FAD-linked_Oxidoreductase"/>
</dbReference>
<proteinExistence type="inferred from homology"/>
<evidence type="ECO:0000256" key="5">
    <source>
        <dbReference type="ARBA" id="ARBA00023002"/>
    </source>
</evidence>